<protein>
    <recommendedName>
        <fullName evidence="13">Disease resistance R13L4/SHOC-2-like LRR domain-containing protein</fullName>
    </recommendedName>
</protein>
<dbReference type="AlphaFoldDB" id="A0AAV8SLH7"/>
<dbReference type="FunFam" id="3.80.10.10:FF:000470">
    <property type="entry name" value="LRR receptor-like serine/threonine-protein kinase RPK2"/>
    <property type="match status" value="1"/>
</dbReference>
<gene>
    <name evidence="14" type="ORF">K2173_017648</name>
</gene>
<keyword evidence="8 12" id="KW-1133">Transmembrane helix</keyword>
<dbReference type="PANTHER" id="PTHR48062:SF21">
    <property type="entry name" value="RECEPTOR-LIKE PROTEIN 12"/>
    <property type="match status" value="1"/>
</dbReference>
<dbReference type="Pfam" id="PF23598">
    <property type="entry name" value="LRR_14"/>
    <property type="match status" value="1"/>
</dbReference>
<evidence type="ECO:0000259" key="13">
    <source>
        <dbReference type="Pfam" id="PF23598"/>
    </source>
</evidence>
<evidence type="ECO:0000256" key="9">
    <source>
        <dbReference type="ARBA" id="ARBA00023136"/>
    </source>
</evidence>
<comment type="similarity">
    <text evidence="2">Belongs to the RLP family.</text>
</comment>
<dbReference type="InterPro" id="IPR051502">
    <property type="entry name" value="RLP_Defense_Trigger"/>
</dbReference>
<keyword evidence="6" id="KW-0732">Signal</keyword>
<evidence type="ECO:0000313" key="14">
    <source>
        <dbReference type="EMBL" id="KAJ8753107.1"/>
    </source>
</evidence>
<evidence type="ECO:0000256" key="3">
    <source>
        <dbReference type="ARBA" id="ARBA00022475"/>
    </source>
</evidence>
<keyword evidence="11" id="KW-0325">Glycoprotein</keyword>
<keyword evidence="15" id="KW-1185">Reference proteome</keyword>
<dbReference type="InterPro" id="IPR032675">
    <property type="entry name" value="LRR_dom_sf"/>
</dbReference>
<dbReference type="GO" id="GO:0005886">
    <property type="term" value="C:plasma membrane"/>
    <property type="evidence" value="ECO:0007669"/>
    <property type="project" value="UniProtKB-SubCell"/>
</dbReference>
<proteinExistence type="inferred from homology"/>
<keyword evidence="3" id="KW-1003">Cell membrane</keyword>
<dbReference type="PROSITE" id="PS51450">
    <property type="entry name" value="LRR"/>
    <property type="match status" value="1"/>
</dbReference>
<evidence type="ECO:0000256" key="8">
    <source>
        <dbReference type="ARBA" id="ARBA00022989"/>
    </source>
</evidence>
<dbReference type="SUPFAM" id="SSF52058">
    <property type="entry name" value="L domain-like"/>
    <property type="match status" value="2"/>
</dbReference>
<dbReference type="SMART" id="SM00369">
    <property type="entry name" value="LRR_TYP"/>
    <property type="match status" value="8"/>
</dbReference>
<keyword evidence="7" id="KW-0677">Repeat</keyword>
<feature type="transmembrane region" description="Helical" evidence="12">
    <location>
        <begin position="747"/>
        <end position="764"/>
    </location>
</feature>
<dbReference type="Pfam" id="PF13855">
    <property type="entry name" value="LRR_8"/>
    <property type="match status" value="2"/>
</dbReference>
<keyword evidence="9 12" id="KW-0472">Membrane</keyword>
<keyword evidence="4" id="KW-0433">Leucine-rich repeat</keyword>
<dbReference type="GO" id="GO:0051606">
    <property type="term" value="P:detection of stimulus"/>
    <property type="evidence" value="ECO:0007669"/>
    <property type="project" value="UniProtKB-ARBA"/>
</dbReference>
<feature type="domain" description="Disease resistance R13L4/SHOC-2-like LRR" evidence="13">
    <location>
        <begin position="20"/>
        <end position="332"/>
    </location>
</feature>
<evidence type="ECO:0000256" key="11">
    <source>
        <dbReference type="ARBA" id="ARBA00023180"/>
    </source>
</evidence>
<comment type="subcellular location">
    <subcellularLocation>
        <location evidence="1">Cell membrane</location>
        <topology evidence="1">Single-pass type I membrane protein</topology>
    </subcellularLocation>
</comment>
<evidence type="ECO:0000256" key="5">
    <source>
        <dbReference type="ARBA" id="ARBA00022692"/>
    </source>
</evidence>
<evidence type="ECO:0000256" key="6">
    <source>
        <dbReference type="ARBA" id="ARBA00022729"/>
    </source>
</evidence>
<dbReference type="Proteomes" id="UP001159364">
    <property type="component" value="Linkage Group LG10"/>
</dbReference>
<accession>A0AAV8SLH7</accession>
<dbReference type="SUPFAM" id="SSF52047">
    <property type="entry name" value="RNI-like"/>
    <property type="match status" value="1"/>
</dbReference>
<dbReference type="InterPro" id="IPR001611">
    <property type="entry name" value="Leu-rich_rpt"/>
</dbReference>
<evidence type="ECO:0000256" key="1">
    <source>
        <dbReference type="ARBA" id="ARBA00004251"/>
    </source>
</evidence>
<dbReference type="InterPro" id="IPR003591">
    <property type="entry name" value="Leu-rich_rpt_typical-subtyp"/>
</dbReference>
<dbReference type="EMBL" id="JAIWQS010000010">
    <property type="protein sequence ID" value="KAJ8753107.1"/>
    <property type="molecule type" value="Genomic_DNA"/>
</dbReference>
<keyword evidence="5 12" id="KW-0812">Transmembrane</keyword>
<dbReference type="PANTHER" id="PTHR48062">
    <property type="entry name" value="RECEPTOR-LIKE PROTEIN 14"/>
    <property type="match status" value="1"/>
</dbReference>
<evidence type="ECO:0000313" key="15">
    <source>
        <dbReference type="Proteomes" id="UP001159364"/>
    </source>
</evidence>
<sequence>MISLILNPPVSSSLTSKELSLYNCSLDENFLQSLELLPSLKVLNIQSLSTGFPRLMNLEQLDLSYYALNNKIVLSIGNLASLQFLNLAGCGLSGDIPKSLCALKDLQELDMSGNYLSGTLPYCMENLTSLQQLYLSSNNLSGDIYFSPLKSLISLKSLSLSNNHFQIPLSFSSFFNHSKLKSFDASENKVYNRREMHNLIPKFQLQSLSLSCCGNGESFPQSLYYQHDLQIVDISHVRMKGRFPHWLLQNNTNLVSLYLKNISLSGLLELPIQSHKNLVSLDISDNKLFGQIPSEIGACFPGLGSLKMSSNNFSGSIPSSLGNMNRLGDLDLSNNGLSGKLPNLLIKGCQDLSMLPKNVSLTWLIELQLDGNQFIRSIPDSLSNSPYLAMLDVSHNNLCGGIPRWITNMTNLHILDLSHNKLDGILLPNLFPPSISQVYLSNNKLQGSMLNEFNCTNMKVIDLSQNNLTGGIPRWLGRCSNLRHLLLKGNNFKREIPKQLCKLNYLSLVDLSSNHLCGRIPSCLRISVNDIPFKEDPGSYFEGYYERGYAFPLVPIQVDFTTKNILYSYTGKILNYLSGLDLSDNALEGVVPFEIGNFNTIQVLNLSHNNLVGPIPPTFSNLWKVESLDLSHNKLEGNIPSQLTRLHFLYVFSVAYNNLSGRTPDMVAQFATFENSSYEGNPFLCGSPLSRSCDPTLLSNNSSNGGEKEEDGFIDMNFFYISFGVSFVMMLIGIFAVLCINPYWRRAWFYFVGKIMRYCFYFVVDNVPMLSKYRFYQPFE</sequence>
<evidence type="ECO:0000256" key="2">
    <source>
        <dbReference type="ARBA" id="ARBA00009592"/>
    </source>
</evidence>
<comment type="caution">
    <text evidence="14">The sequence shown here is derived from an EMBL/GenBank/DDBJ whole genome shotgun (WGS) entry which is preliminary data.</text>
</comment>
<dbReference type="InterPro" id="IPR055414">
    <property type="entry name" value="LRR_R13L4/SHOC2-like"/>
</dbReference>
<dbReference type="FunFam" id="3.80.10.10:FF:000041">
    <property type="entry name" value="LRR receptor-like serine/threonine-protein kinase ERECTA"/>
    <property type="match status" value="1"/>
</dbReference>
<evidence type="ECO:0000256" key="4">
    <source>
        <dbReference type="ARBA" id="ARBA00022614"/>
    </source>
</evidence>
<organism evidence="14 15">
    <name type="scientific">Erythroxylum novogranatense</name>
    <dbReference type="NCBI Taxonomy" id="1862640"/>
    <lineage>
        <taxon>Eukaryota</taxon>
        <taxon>Viridiplantae</taxon>
        <taxon>Streptophyta</taxon>
        <taxon>Embryophyta</taxon>
        <taxon>Tracheophyta</taxon>
        <taxon>Spermatophyta</taxon>
        <taxon>Magnoliopsida</taxon>
        <taxon>eudicotyledons</taxon>
        <taxon>Gunneridae</taxon>
        <taxon>Pentapetalae</taxon>
        <taxon>rosids</taxon>
        <taxon>fabids</taxon>
        <taxon>Malpighiales</taxon>
        <taxon>Erythroxylaceae</taxon>
        <taxon>Erythroxylum</taxon>
    </lineage>
</organism>
<dbReference type="Pfam" id="PF00560">
    <property type="entry name" value="LRR_1"/>
    <property type="match status" value="2"/>
</dbReference>
<dbReference type="Gene3D" id="3.80.10.10">
    <property type="entry name" value="Ribonuclease Inhibitor"/>
    <property type="match status" value="3"/>
</dbReference>
<keyword evidence="10" id="KW-0675">Receptor</keyword>
<dbReference type="FunFam" id="3.80.10.10:FF:000213">
    <property type="entry name" value="Tyrosine-sulfated glycopeptide receptor 1"/>
    <property type="match status" value="1"/>
</dbReference>
<evidence type="ECO:0000256" key="12">
    <source>
        <dbReference type="SAM" id="Phobius"/>
    </source>
</evidence>
<evidence type="ECO:0000256" key="7">
    <source>
        <dbReference type="ARBA" id="ARBA00022737"/>
    </source>
</evidence>
<evidence type="ECO:0000256" key="10">
    <source>
        <dbReference type="ARBA" id="ARBA00023170"/>
    </source>
</evidence>
<dbReference type="PRINTS" id="PR00019">
    <property type="entry name" value="LEURICHRPT"/>
</dbReference>
<name>A0AAV8SLH7_9ROSI</name>
<reference evidence="14 15" key="1">
    <citation type="submission" date="2021-09" db="EMBL/GenBank/DDBJ databases">
        <title>Genomic insights and catalytic innovation underlie evolution of tropane alkaloids biosynthesis.</title>
        <authorList>
            <person name="Wang Y.-J."/>
            <person name="Tian T."/>
            <person name="Huang J.-P."/>
            <person name="Huang S.-X."/>
        </authorList>
    </citation>
    <scope>NUCLEOTIDE SEQUENCE [LARGE SCALE GENOMIC DNA]</scope>
    <source>
        <strain evidence="14">KIB-2018</strain>
        <tissue evidence="14">Leaf</tissue>
    </source>
</reference>
<feature type="transmembrane region" description="Helical" evidence="12">
    <location>
        <begin position="718"/>
        <end position="740"/>
    </location>
</feature>